<dbReference type="CDD" id="cd14332">
    <property type="entry name" value="UBA_RuvA_C"/>
    <property type="match status" value="1"/>
</dbReference>
<organism evidence="8 9">
    <name type="scientific">Desulforamulus aquiferis</name>
    <dbReference type="NCBI Taxonomy" id="1397668"/>
    <lineage>
        <taxon>Bacteria</taxon>
        <taxon>Bacillati</taxon>
        <taxon>Bacillota</taxon>
        <taxon>Clostridia</taxon>
        <taxon>Eubacteriales</taxon>
        <taxon>Peptococcaceae</taxon>
        <taxon>Desulforamulus</taxon>
    </lineage>
</organism>
<comment type="domain">
    <text evidence="6">Has three domains with a flexible linker between the domains II and III and assumes an 'L' shape. Domain III is highly mobile and contacts RuvB.</text>
</comment>
<evidence type="ECO:0000256" key="4">
    <source>
        <dbReference type="ARBA" id="ARBA00023172"/>
    </source>
</evidence>
<sequence length="198" mass="21039">MIAYVKGKLAATGLGWAVVDVNGMGYRLYVPTQPEPVSQGQEIKYFTHMAVREDGITLYGFLQEEELECFLSLLEVAGVGPKVALAVVSCLKPEALKAVIACGDVNQLVKVPGVGKKTAQRILLELKDKLKGPVAVAGTIEVINSPTGSEDEVLLALQTLGYGQNEARDALKKANDKHLGADVASLIKAALKELAPAR</sequence>
<gene>
    <name evidence="6 8" type="primary">ruvA</name>
    <name evidence="8" type="ORF">P6N53_16740</name>
</gene>
<dbReference type="GO" id="GO:0005524">
    <property type="term" value="F:ATP binding"/>
    <property type="evidence" value="ECO:0007669"/>
    <property type="project" value="InterPro"/>
</dbReference>
<dbReference type="GO" id="GO:0006281">
    <property type="term" value="P:DNA repair"/>
    <property type="evidence" value="ECO:0007669"/>
    <property type="project" value="UniProtKB-UniRule"/>
</dbReference>
<evidence type="ECO:0000256" key="2">
    <source>
        <dbReference type="ARBA" id="ARBA00022763"/>
    </source>
</evidence>
<dbReference type="AlphaFoldDB" id="A0AAW7ZHG0"/>
<keyword evidence="4 6" id="KW-0233">DNA recombination</keyword>
<evidence type="ECO:0000256" key="1">
    <source>
        <dbReference type="ARBA" id="ARBA00022490"/>
    </source>
</evidence>
<accession>A0AAW7ZHG0</accession>
<proteinExistence type="inferred from homology"/>
<feature type="domain" description="Helix-hairpin-helix DNA-binding motif class 1" evidence="7">
    <location>
        <begin position="106"/>
        <end position="125"/>
    </location>
</feature>
<dbReference type="GO" id="GO:0006310">
    <property type="term" value="P:DNA recombination"/>
    <property type="evidence" value="ECO:0007669"/>
    <property type="project" value="UniProtKB-UniRule"/>
</dbReference>
<dbReference type="InterPro" id="IPR013849">
    <property type="entry name" value="DNA_helicase_Holl-junc_RuvA_I"/>
</dbReference>
<dbReference type="Pfam" id="PF14520">
    <property type="entry name" value="HHH_5"/>
    <property type="match status" value="1"/>
</dbReference>
<dbReference type="SUPFAM" id="SSF46929">
    <property type="entry name" value="DNA helicase RuvA subunit, C-terminal domain"/>
    <property type="match status" value="1"/>
</dbReference>
<dbReference type="NCBIfam" id="TIGR00084">
    <property type="entry name" value="ruvA"/>
    <property type="match status" value="1"/>
</dbReference>
<dbReference type="Gene3D" id="1.10.8.10">
    <property type="entry name" value="DNA helicase RuvA subunit, C-terminal domain"/>
    <property type="match status" value="1"/>
</dbReference>
<dbReference type="RefSeq" id="WP_304545187.1">
    <property type="nucleotide sequence ID" value="NZ_JARPTC010000026.1"/>
</dbReference>
<dbReference type="GO" id="GO:0005737">
    <property type="term" value="C:cytoplasm"/>
    <property type="evidence" value="ECO:0007669"/>
    <property type="project" value="UniProtKB-SubCell"/>
</dbReference>
<dbReference type="SUPFAM" id="SSF50249">
    <property type="entry name" value="Nucleic acid-binding proteins"/>
    <property type="match status" value="1"/>
</dbReference>
<comment type="similarity">
    <text evidence="6">Belongs to the RuvA family.</text>
</comment>
<dbReference type="InterPro" id="IPR003583">
    <property type="entry name" value="Hlx-hairpin-Hlx_DNA-bd_motif"/>
</dbReference>
<evidence type="ECO:0000256" key="3">
    <source>
        <dbReference type="ARBA" id="ARBA00023125"/>
    </source>
</evidence>
<evidence type="ECO:0000259" key="7">
    <source>
        <dbReference type="SMART" id="SM00278"/>
    </source>
</evidence>
<dbReference type="InterPro" id="IPR036267">
    <property type="entry name" value="RuvA_C_sf"/>
</dbReference>
<keyword evidence="1 6" id="KW-0963">Cytoplasm</keyword>
<keyword evidence="3 6" id="KW-0238">DNA-binding</keyword>
<comment type="caution">
    <text evidence="6">Lacks conserved residue(s) required for the propagation of feature annotation.</text>
</comment>
<comment type="subunit">
    <text evidence="6">Homotetramer. Forms an RuvA(8)-RuvB(12)-Holliday junction (HJ) complex. HJ DNA is sandwiched between 2 RuvA tetramers; dsDNA enters through RuvA and exits via RuvB. An RuvB hexamer assembles on each DNA strand where it exits the tetramer. Each RuvB hexamer is contacted by two RuvA subunits (via domain III) on 2 adjacent RuvB subunits; this complex drives branch migration. In the full resolvosome a probable DNA-RuvA(4)-RuvB(12)-RuvC(2) complex forms which resolves the HJ.</text>
</comment>
<dbReference type="InterPro" id="IPR011114">
    <property type="entry name" value="RuvA_C"/>
</dbReference>
<evidence type="ECO:0000313" key="8">
    <source>
        <dbReference type="EMBL" id="MDO7788866.1"/>
    </source>
</evidence>
<evidence type="ECO:0000256" key="6">
    <source>
        <dbReference type="HAMAP-Rule" id="MF_00031"/>
    </source>
</evidence>
<feature type="region of interest" description="Domain III" evidence="6">
    <location>
        <begin position="151"/>
        <end position="198"/>
    </location>
</feature>
<dbReference type="HAMAP" id="MF_00031">
    <property type="entry name" value="DNA_HJ_migration_RuvA"/>
    <property type="match status" value="1"/>
</dbReference>
<comment type="subcellular location">
    <subcellularLocation>
        <location evidence="6">Cytoplasm</location>
    </subcellularLocation>
</comment>
<reference evidence="8" key="2">
    <citation type="submission" date="2023-03" db="EMBL/GenBank/DDBJ databases">
        <authorList>
            <person name="Zhang Z."/>
        </authorList>
    </citation>
    <scope>NUCLEOTIDE SEQUENCE</scope>
    <source>
        <strain evidence="8">DSA</strain>
    </source>
</reference>
<comment type="caution">
    <text evidence="8">The sequence shown here is derived from an EMBL/GenBank/DDBJ whole genome shotgun (WGS) entry which is preliminary data.</text>
</comment>
<dbReference type="SMART" id="SM00278">
    <property type="entry name" value="HhH1"/>
    <property type="match status" value="2"/>
</dbReference>
<dbReference type="Pfam" id="PF01330">
    <property type="entry name" value="RuvA_N"/>
    <property type="match status" value="1"/>
</dbReference>
<dbReference type="Proteomes" id="UP001172911">
    <property type="component" value="Unassembled WGS sequence"/>
</dbReference>
<dbReference type="InterPro" id="IPR010994">
    <property type="entry name" value="RuvA_2-like"/>
</dbReference>
<evidence type="ECO:0000313" key="9">
    <source>
        <dbReference type="Proteomes" id="UP001172911"/>
    </source>
</evidence>
<dbReference type="Gene3D" id="2.40.50.140">
    <property type="entry name" value="Nucleic acid-binding proteins"/>
    <property type="match status" value="1"/>
</dbReference>
<dbReference type="Gene3D" id="1.10.150.20">
    <property type="entry name" value="5' to 3' exonuclease, C-terminal subdomain"/>
    <property type="match status" value="1"/>
</dbReference>
<keyword evidence="5 6" id="KW-0234">DNA repair</keyword>
<dbReference type="GO" id="GO:0009378">
    <property type="term" value="F:four-way junction helicase activity"/>
    <property type="evidence" value="ECO:0007669"/>
    <property type="project" value="InterPro"/>
</dbReference>
<evidence type="ECO:0000256" key="5">
    <source>
        <dbReference type="ARBA" id="ARBA00023204"/>
    </source>
</evidence>
<dbReference type="GO" id="GO:0009379">
    <property type="term" value="C:Holliday junction helicase complex"/>
    <property type="evidence" value="ECO:0007669"/>
    <property type="project" value="InterPro"/>
</dbReference>
<dbReference type="SUPFAM" id="SSF47781">
    <property type="entry name" value="RuvA domain 2-like"/>
    <property type="match status" value="1"/>
</dbReference>
<comment type="function">
    <text evidence="6">The RuvA-RuvB-RuvC complex processes Holliday junction (HJ) DNA during genetic recombination and DNA repair, while the RuvA-RuvB complex plays an important role in the rescue of blocked DNA replication forks via replication fork reversal (RFR). RuvA specifically binds to HJ cruciform DNA, conferring on it an open structure. The RuvB hexamer acts as an ATP-dependent pump, pulling dsDNA into and through the RuvAB complex. HJ branch migration allows RuvC to scan DNA until it finds its consensus sequence, where it cleaves and resolves the cruciform DNA.</text>
</comment>
<dbReference type="InterPro" id="IPR012340">
    <property type="entry name" value="NA-bd_OB-fold"/>
</dbReference>
<dbReference type="Pfam" id="PF07499">
    <property type="entry name" value="RuvA_C"/>
    <property type="match status" value="1"/>
</dbReference>
<keyword evidence="9" id="KW-1185">Reference proteome</keyword>
<dbReference type="GO" id="GO:0000400">
    <property type="term" value="F:four-way junction DNA binding"/>
    <property type="evidence" value="ECO:0007669"/>
    <property type="project" value="UniProtKB-UniRule"/>
</dbReference>
<dbReference type="EMBL" id="JARPTC010000026">
    <property type="protein sequence ID" value="MDO7788866.1"/>
    <property type="molecule type" value="Genomic_DNA"/>
</dbReference>
<dbReference type="InterPro" id="IPR000085">
    <property type="entry name" value="RuvA"/>
</dbReference>
<protein>
    <recommendedName>
        <fullName evidence="6">Holliday junction branch migration complex subunit RuvA</fullName>
    </recommendedName>
</protein>
<name>A0AAW7ZHG0_9FIRM</name>
<reference evidence="8" key="1">
    <citation type="journal article" date="2023" name="J. Hazard. Mater.">
        <title>Anaerobic biodegradation of pyrene and benzo[a]pyrene by a new sulfate-reducing Desulforamulus aquiferis strain DSA.</title>
        <authorList>
            <person name="Zhang Z."/>
            <person name="Sun J."/>
            <person name="Gong X."/>
            <person name="Wang C."/>
            <person name="Wang H."/>
        </authorList>
    </citation>
    <scope>NUCLEOTIDE SEQUENCE</scope>
    <source>
        <strain evidence="8">DSA</strain>
    </source>
</reference>
<dbReference type="GO" id="GO:0048476">
    <property type="term" value="C:Holliday junction resolvase complex"/>
    <property type="evidence" value="ECO:0007669"/>
    <property type="project" value="UniProtKB-UniRule"/>
</dbReference>
<keyword evidence="2 6" id="KW-0227">DNA damage</keyword>
<feature type="domain" description="Helix-hairpin-helix DNA-binding motif class 1" evidence="7">
    <location>
        <begin position="71"/>
        <end position="90"/>
    </location>
</feature>